<evidence type="ECO:0000256" key="1">
    <source>
        <dbReference type="ARBA" id="ARBA00004071"/>
    </source>
</evidence>
<dbReference type="InterPro" id="IPR017853">
    <property type="entry name" value="GH"/>
</dbReference>
<dbReference type="PANTHER" id="PTHR10030">
    <property type="entry name" value="ALPHA-L-FUCOSIDASE"/>
    <property type="match status" value="1"/>
</dbReference>
<protein>
    <recommendedName>
        <fullName evidence="3">alpha-L-fucosidase</fullName>
        <ecNumber evidence="3">3.2.1.51</ecNumber>
    </recommendedName>
</protein>
<evidence type="ECO:0000259" key="7">
    <source>
        <dbReference type="Pfam" id="PF01120"/>
    </source>
</evidence>
<organism evidence="8 9">
    <name type="scientific">Flavivirga aquimarina</name>
    <dbReference type="NCBI Taxonomy" id="2027862"/>
    <lineage>
        <taxon>Bacteria</taxon>
        <taxon>Pseudomonadati</taxon>
        <taxon>Bacteroidota</taxon>
        <taxon>Flavobacteriia</taxon>
        <taxon>Flavobacteriales</taxon>
        <taxon>Flavobacteriaceae</taxon>
        <taxon>Flavivirga</taxon>
    </lineage>
</organism>
<dbReference type="SUPFAM" id="SSF51445">
    <property type="entry name" value="(Trans)glycosidases"/>
    <property type="match status" value="1"/>
</dbReference>
<dbReference type="InterPro" id="IPR057739">
    <property type="entry name" value="Glyco_hydro_29_N"/>
</dbReference>
<dbReference type="InterPro" id="IPR000933">
    <property type="entry name" value="Glyco_hydro_29"/>
</dbReference>
<evidence type="ECO:0000256" key="3">
    <source>
        <dbReference type="ARBA" id="ARBA00012662"/>
    </source>
</evidence>
<gene>
    <name evidence="8" type="ORF">Q4Q35_19185</name>
</gene>
<comment type="similarity">
    <text evidence="2">Belongs to the glycosyl hydrolase 29 family.</text>
</comment>
<dbReference type="EC" id="3.2.1.51" evidence="3"/>
<evidence type="ECO:0000256" key="2">
    <source>
        <dbReference type="ARBA" id="ARBA00007951"/>
    </source>
</evidence>
<name>A0ABT8WFL3_9FLAO</name>
<dbReference type="SMART" id="SM00812">
    <property type="entry name" value="Alpha_L_fucos"/>
    <property type="match status" value="1"/>
</dbReference>
<accession>A0ABT8WFL3</accession>
<evidence type="ECO:0000256" key="4">
    <source>
        <dbReference type="ARBA" id="ARBA00022729"/>
    </source>
</evidence>
<evidence type="ECO:0000313" key="8">
    <source>
        <dbReference type="EMBL" id="MDO5971931.1"/>
    </source>
</evidence>
<dbReference type="InterPro" id="IPR016286">
    <property type="entry name" value="FUC_metazoa-typ"/>
</dbReference>
<dbReference type="Gene3D" id="2.60.40.1180">
    <property type="entry name" value="Golgi alpha-mannosidase II"/>
    <property type="match status" value="1"/>
</dbReference>
<keyword evidence="9" id="KW-1185">Reference proteome</keyword>
<proteinExistence type="inferred from homology"/>
<keyword evidence="4" id="KW-0732">Signal</keyword>
<comment type="caution">
    <text evidence="8">The sequence shown here is derived from an EMBL/GenBank/DDBJ whole genome shotgun (WGS) entry which is preliminary data.</text>
</comment>
<evidence type="ECO:0000256" key="6">
    <source>
        <dbReference type="ARBA" id="ARBA00023295"/>
    </source>
</evidence>
<feature type="domain" description="Glycoside hydrolase family 29 N-terminal" evidence="7">
    <location>
        <begin position="37"/>
        <end position="411"/>
    </location>
</feature>
<dbReference type="PANTHER" id="PTHR10030:SF37">
    <property type="entry name" value="ALPHA-L-FUCOSIDASE-RELATED"/>
    <property type="match status" value="1"/>
</dbReference>
<reference evidence="8" key="1">
    <citation type="submission" date="2023-07" db="EMBL/GenBank/DDBJ databases">
        <title>Two novel species in the genus Flavivirga.</title>
        <authorList>
            <person name="Kwon K."/>
        </authorList>
    </citation>
    <scope>NUCLEOTIDE SEQUENCE</scope>
    <source>
        <strain evidence="8">KCTC 52353</strain>
    </source>
</reference>
<dbReference type="RefSeq" id="WP_303279646.1">
    <property type="nucleotide sequence ID" value="NZ_JAUOEK010000178.1"/>
</dbReference>
<dbReference type="InterPro" id="IPR013780">
    <property type="entry name" value="Glyco_hydro_b"/>
</dbReference>
<dbReference type="Gene3D" id="3.20.20.80">
    <property type="entry name" value="Glycosidases"/>
    <property type="match status" value="1"/>
</dbReference>
<dbReference type="PIRSF" id="PIRSF001092">
    <property type="entry name" value="Alpha-L-fucosidase"/>
    <property type="match status" value="1"/>
</dbReference>
<evidence type="ECO:0000313" key="9">
    <source>
        <dbReference type="Proteomes" id="UP001176883"/>
    </source>
</evidence>
<dbReference type="Proteomes" id="UP001176883">
    <property type="component" value="Unassembled WGS sequence"/>
</dbReference>
<sequence>MIFVFSSKKILKVSLKKKNVVNLFFVGILFLLSTNGAMAQEKELSWEALANEYECPEWFRDAKFGIWFHWGPQSVPEQGGGWYARHMYMKDVGRQKFGKMANPYHLQTYGHPSEFGFKDVINSWKAEKFDAEALVRFSKRNGAKYIVALANHHDHFDLFDSSHHPWNSVNVGPKRDIIGEFAKATRNENLKFGVTSHDDRFLNWWKPAFGADKEGIYKGVPYDGRLTKEDGKGKWWEGLDPKDLYGPAPEDRTPEVIEAIKKNWQKRHIELVNKYKPDLLYNDGFNFSYGKYGQEVARKLYNNSYNENGFVNAVMLLKRKEKGTVNEVESGGSNTLREYPWQSEITFTDWFYKKDRHLTHNARTIIEMLIEAVSKNGNLLLNIELHPDGTIPKEQEVIINIVGDWLKINGEAIYGTRPWKVYGDGKSIRGDSEITSNGEIRNAGDDIAEKTKKGEHYNQRTTATSPFANDEVRFTKKGNNLYIMVMNPKKGDVKIPTFGLNNKMSPGKFKKLVRLDNNDKIKFVQTKESTTITVSDINGRSYPIVLKAYF</sequence>
<dbReference type="Pfam" id="PF01120">
    <property type="entry name" value="Alpha_L_fucos"/>
    <property type="match status" value="1"/>
</dbReference>
<dbReference type="EMBL" id="JAUOEK010000178">
    <property type="protein sequence ID" value="MDO5971931.1"/>
    <property type="molecule type" value="Genomic_DNA"/>
</dbReference>
<evidence type="ECO:0000256" key="5">
    <source>
        <dbReference type="ARBA" id="ARBA00022801"/>
    </source>
</evidence>
<keyword evidence="6" id="KW-0326">Glycosidase</keyword>
<comment type="function">
    <text evidence="1">Alpha-L-fucosidase is responsible for hydrolyzing the alpha-1,6-linked fucose joined to the reducing-end N-acetylglucosamine of the carbohydrate moieties of glycoproteins.</text>
</comment>
<keyword evidence="5" id="KW-0378">Hydrolase</keyword>